<proteinExistence type="predicted"/>
<dbReference type="RefSeq" id="WP_119441642.1">
    <property type="nucleotide sequence ID" value="NZ_CP170494.1"/>
</dbReference>
<evidence type="ECO:0000313" key="1">
    <source>
        <dbReference type="EMBL" id="RII83252.1"/>
    </source>
</evidence>
<keyword evidence="2" id="KW-1185">Reference proteome</keyword>
<sequence>MQRSHIALSVWERALALVLPQWHSLTKRPTAFHLSLELELTEKSLARLVRLIHDMDERFEKLLPVASTDVSRLDEQDRRFLLMNYFLMTYRVHNLPPTQASWFNKYSSPKIEAGLEHLNERLAPIARQLKRLSQPG</sequence>
<dbReference type="EMBL" id="NQOU01000002">
    <property type="protein sequence ID" value="RII83252.1"/>
    <property type="molecule type" value="Genomic_DNA"/>
</dbReference>
<reference evidence="1 2" key="1">
    <citation type="submission" date="2017-08" db="EMBL/GenBank/DDBJ databases">
        <title>Pusillimonas indicus sp. nov., a member of the family Alcaligenaceae isolated from surface seawater.</title>
        <authorList>
            <person name="Li J."/>
        </authorList>
    </citation>
    <scope>NUCLEOTIDE SEQUENCE [LARGE SCALE GENOMIC DNA]</scope>
    <source>
        <strain evidence="1 2">17-4A</strain>
    </source>
</reference>
<evidence type="ECO:0000313" key="2">
    <source>
        <dbReference type="Proteomes" id="UP000266483"/>
    </source>
</evidence>
<gene>
    <name evidence="1" type="ORF">CJO09_06520</name>
</gene>
<organism evidence="1 2">
    <name type="scientific">Neopusillimonas maritima</name>
    <dbReference type="NCBI Taxonomy" id="2026239"/>
    <lineage>
        <taxon>Bacteria</taxon>
        <taxon>Pseudomonadati</taxon>
        <taxon>Pseudomonadota</taxon>
        <taxon>Betaproteobacteria</taxon>
        <taxon>Burkholderiales</taxon>
        <taxon>Alcaligenaceae</taxon>
        <taxon>Neopusillimonas</taxon>
    </lineage>
</organism>
<comment type="caution">
    <text evidence="1">The sequence shown here is derived from an EMBL/GenBank/DDBJ whole genome shotgun (WGS) entry which is preliminary data.</text>
</comment>
<accession>A0ABX9N0N0</accession>
<name>A0ABX9N0N0_9BURK</name>
<dbReference type="Proteomes" id="UP000266483">
    <property type="component" value="Unassembled WGS sequence"/>
</dbReference>
<protein>
    <submittedName>
        <fullName evidence="1">Uncharacterized protein</fullName>
    </submittedName>
</protein>